<organism evidence="2 3">
    <name type="scientific">Neocallimastix californiae</name>
    <dbReference type="NCBI Taxonomy" id="1754190"/>
    <lineage>
        <taxon>Eukaryota</taxon>
        <taxon>Fungi</taxon>
        <taxon>Fungi incertae sedis</taxon>
        <taxon>Chytridiomycota</taxon>
        <taxon>Chytridiomycota incertae sedis</taxon>
        <taxon>Neocallimastigomycetes</taxon>
        <taxon>Neocallimastigales</taxon>
        <taxon>Neocallimastigaceae</taxon>
        <taxon>Neocallimastix</taxon>
    </lineage>
</organism>
<feature type="compositionally biased region" description="Basic and acidic residues" evidence="1">
    <location>
        <begin position="952"/>
        <end position="962"/>
    </location>
</feature>
<dbReference type="Proteomes" id="UP000193920">
    <property type="component" value="Unassembled WGS sequence"/>
</dbReference>
<feature type="compositionally biased region" description="Basic and acidic residues" evidence="1">
    <location>
        <begin position="990"/>
        <end position="1007"/>
    </location>
</feature>
<feature type="region of interest" description="Disordered" evidence="1">
    <location>
        <begin position="1293"/>
        <end position="1314"/>
    </location>
</feature>
<accession>A0A1Y2F4Y0</accession>
<feature type="compositionally biased region" description="Basic and acidic residues" evidence="1">
    <location>
        <begin position="310"/>
        <end position="323"/>
    </location>
</feature>
<feature type="region of interest" description="Disordered" evidence="1">
    <location>
        <begin position="303"/>
        <end position="323"/>
    </location>
</feature>
<dbReference type="OrthoDB" id="10575811at2759"/>
<evidence type="ECO:0000313" key="2">
    <source>
        <dbReference type="EMBL" id="ORY78727.1"/>
    </source>
</evidence>
<evidence type="ECO:0000256" key="1">
    <source>
        <dbReference type="SAM" id="MobiDB-lite"/>
    </source>
</evidence>
<feature type="compositionally biased region" description="Acidic residues" evidence="1">
    <location>
        <begin position="1295"/>
        <end position="1306"/>
    </location>
</feature>
<gene>
    <name evidence="2" type="ORF">LY90DRAFT_500916</name>
</gene>
<sequence length="1347" mass="155880">MNTDKSNDLYIRGTQSARINRIRDFFSDERKINTISHNNITKVLNNNNNNNDLTPSHSNSRNNNFSVNNALTTPIKNIYKIDNTYKSENLISDERINENRNNLLYKSELDDRYIDNEEDIFKFSRLNKRNNETTPHFQKLNEEIINYVKRKTPNTKDSGSSSNQSYSIFTTPLAKQTAEKFGMTTHEINTPPKKFNSTISANLFHTPKNTNVSKSILTRGSKSVDYINKIVHNSPYDYNLIKKSKEMNIEVLRNDNEKIDNNLPFNYNINNSKEKYPEKSTNDNNIIDVEKIKENEIAKKQNSENTNYINEKENNDIEKSPEKNIRKSKINNFNKESIFDLDIKSLTPNKPTISKVLFSDSLIKRKSFSANPIRINKKPILRQLYSAKKISHNNSMHIPRLHSRNNSKTTKINNENSINKTNLISKIEKIKKSNIPDNITTTKRTTKINNSRSCNNKSQKRKSILTELKRRVDPITGIVSKLSVVEDPETGETIRVITSYDPITENDENDSNEEEREEEIIDLDDFTNETEDDDERIGATDYSTVVYSDEESESMPVNIFTRLNNQNQNDEYYIERKTPQNNNKRFIDENNKKNGSFSVPQIFHKKIRLDESSSQRISPYTVNSKVLNNHQNSFNNIPVVGRFTLPDNDLNSSRFNNIDLLSNYSISKNKLNLSTLKKQYQLEQKINSNLLNTEKPKSKLTECEEAIGNLISKWSKDDEDMKETENKEEDENKDIYSFSTNIKAIREEIQKKIEKNRKLHEEINNKSLKINLSQESFPTFDNRVKEPVAIKITEIDDEEKLNDDSSLKQISHTLPDFIFSNNNRTPSKFSSNEILSSKKSSQLIQRLQDDFIKNHKYTRSPGIDFSSYGLSAKKSRLDINENLNEDNNNNTIDKKGDLNNNSIFVIDKYDDNPFISHNTPEKISKKLSTIIDIEEENEEPKSISIIDIDQNQEEKQEQEPEPKLELKKLIVEQEQEPELKLELELEQKLQEKSTKEKSSLNQKDLKSIKNRLNQPSHYSRELKEGINKKIENFNTGLIDLTESQDLNEEKANNDILNTNISQDAVTDTSSRSVSPSLIINSYQNLRNDTLDLEVIEKSPNDNDQFFFNNVNSNVENINTSFDHSIHSNEQIKDNSNKDEIENYEKHNFDEESESDSDVQIIAIEKSPNKYPIQSLSNRTTPKTTPNSKNDFLNIISRRLFIENSPLSLKSMYQFSQDKTKLQEKEKEDINTFVEENEILLLNKAHESEFDVDIISVGDSSISSINLEDPQELLSNSGNDPKKKNNKITIEIRDNDDVDNNYNDDENQPNQDLTFTIPSDDIINIQTNDYHQFKAHKGTTISESNINK</sequence>
<reference evidence="2 3" key="1">
    <citation type="submission" date="2016-08" db="EMBL/GenBank/DDBJ databases">
        <title>A Parts List for Fungal Cellulosomes Revealed by Comparative Genomics.</title>
        <authorList>
            <consortium name="DOE Joint Genome Institute"/>
            <person name="Haitjema C.H."/>
            <person name="Gilmore S.P."/>
            <person name="Henske J.K."/>
            <person name="Solomon K.V."/>
            <person name="De Groot R."/>
            <person name="Kuo A."/>
            <person name="Mondo S.J."/>
            <person name="Salamov A.A."/>
            <person name="Labutti K."/>
            <person name="Zhao Z."/>
            <person name="Chiniquy J."/>
            <person name="Barry K."/>
            <person name="Brewer H.M."/>
            <person name="Purvine S.O."/>
            <person name="Wright A.T."/>
            <person name="Boxma B."/>
            <person name="Van Alen T."/>
            <person name="Hackstein J.H."/>
            <person name="Baker S.E."/>
            <person name="Grigoriev I.V."/>
            <person name="O'Malley M.A."/>
        </authorList>
    </citation>
    <scope>NUCLEOTIDE SEQUENCE [LARGE SCALE GENOMIC DNA]</scope>
    <source>
        <strain evidence="2 3">G1</strain>
    </source>
</reference>
<name>A0A1Y2F4Y0_9FUNG</name>
<comment type="caution">
    <text evidence="2">The sequence shown here is derived from an EMBL/GenBank/DDBJ whole genome shotgun (WGS) entry which is preliminary data.</text>
</comment>
<evidence type="ECO:0000313" key="3">
    <source>
        <dbReference type="Proteomes" id="UP000193920"/>
    </source>
</evidence>
<protein>
    <submittedName>
        <fullName evidence="2">Uncharacterized protein</fullName>
    </submittedName>
</protein>
<feature type="region of interest" description="Disordered" evidence="1">
    <location>
        <begin position="990"/>
        <end position="1016"/>
    </location>
</feature>
<feature type="region of interest" description="Disordered" evidence="1">
    <location>
        <begin position="941"/>
        <end position="962"/>
    </location>
</feature>
<proteinExistence type="predicted"/>
<dbReference type="EMBL" id="MCOG01000016">
    <property type="protein sequence ID" value="ORY78727.1"/>
    <property type="molecule type" value="Genomic_DNA"/>
</dbReference>
<dbReference type="STRING" id="1754190.A0A1Y2F4Y0"/>
<keyword evidence="3" id="KW-1185">Reference proteome</keyword>